<dbReference type="PANTHER" id="PTHR10509:SF14">
    <property type="entry name" value="CAFFEOYL-COA O-METHYLTRANSFERASE 3-RELATED"/>
    <property type="match status" value="1"/>
</dbReference>
<gene>
    <name evidence="4" type="ORF">BK730_02820</name>
</gene>
<evidence type="ECO:0000256" key="3">
    <source>
        <dbReference type="ARBA" id="ARBA00022691"/>
    </source>
</evidence>
<dbReference type="Gene3D" id="3.40.50.150">
    <property type="entry name" value="Vaccinia Virus protein VP39"/>
    <property type="match status" value="1"/>
</dbReference>
<proteinExistence type="predicted"/>
<keyword evidence="1 4" id="KW-0489">Methyltransferase</keyword>
<accession>A0A242ZN89</accession>
<name>A0A242ZN89_9BACI</name>
<dbReference type="AlphaFoldDB" id="A0A242ZN89"/>
<reference evidence="4 5" key="1">
    <citation type="submission" date="2016-10" db="EMBL/GenBank/DDBJ databases">
        <title>Comparative genomics of Bacillus thuringiensis reveals a path to pathogens against multiple invertebrate hosts.</title>
        <authorList>
            <person name="Zheng J."/>
            <person name="Gao Q."/>
            <person name="Liu H."/>
            <person name="Peng D."/>
            <person name="Ruan L."/>
            <person name="Sun M."/>
        </authorList>
    </citation>
    <scope>NUCLEOTIDE SEQUENCE [LARGE SCALE GENOMIC DNA]</scope>
    <source>
        <strain evidence="4">BGSC 4BK1</strain>
    </source>
</reference>
<dbReference type="InterPro" id="IPR029063">
    <property type="entry name" value="SAM-dependent_MTases_sf"/>
</dbReference>
<sequence>MIKKSLNLTNELYDYMLNTSLRETEILTRLRNQTSQMLVSAMQSSPEESQFITLLIKLLGAKKVLEVGTFTGYTTLWIAMNMPNDGKIITCDIDTKWKDIGYKYWEEANVLNKIDFRLGPAIETMDKLLEDGNQNIFDFIFIDADKENYINYYERALKLVRPGGIVAVDNVLWMGSVINEKNQGDDVNTIRRLNKIIHNDPRVTMSMLPVGDGLTLSIRNF</sequence>
<dbReference type="RefSeq" id="WP_088092135.1">
    <property type="nucleotide sequence ID" value="NZ_JARMNH010000051.1"/>
</dbReference>
<protein>
    <submittedName>
        <fullName evidence="4">SAM-dependent methyltransferase</fullName>
    </submittedName>
</protein>
<dbReference type="Pfam" id="PF01596">
    <property type="entry name" value="Methyltransf_3"/>
    <property type="match status" value="1"/>
</dbReference>
<dbReference type="Proteomes" id="UP000194945">
    <property type="component" value="Unassembled WGS sequence"/>
</dbReference>
<dbReference type="GO" id="GO:0032259">
    <property type="term" value="P:methylation"/>
    <property type="evidence" value="ECO:0007669"/>
    <property type="project" value="UniProtKB-KW"/>
</dbReference>
<evidence type="ECO:0000256" key="1">
    <source>
        <dbReference type="ARBA" id="ARBA00022603"/>
    </source>
</evidence>
<evidence type="ECO:0000256" key="2">
    <source>
        <dbReference type="ARBA" id="ARBA00022679"/>
    </source>
</evidence>
<evidence type="ECO:0000313" key="5">
    <source>
        <dbReference type="Proteomes" id="UP000194945"/>
    </source>
</evidence>
<keyword evidence="3" id="KW-0949">S-adenosyl-L-methionine</keyword>
<comment type="caution">
    <text evidence="4">The sequence shown here is derived from an EMBL/GenBank/DDBJ whole genome shotgun (WGS) entry which is preliminary data.</text>
</comment>
<dbReference type="CDD" id="cd02440">
    <property type="entry name" value="AdoMet_MTases"/>
    <property type="match status" value="1"/>
</dbReference>
<keyword evidence="2 4" id="KW-0808">Transferase</keyword>
<dbReference type="InterPro" id="IPR050362">
    <property type="entry name" value="Cation-dep_OMT"/>
</dbReference>
<dbReference type="GO" id="GO:0008171">
    <property type="term" value="F:O-methyltransferase activity"/>
    <property type="evidence" value="ECO:0007669"/>
    <property type="project" value="InterPro"/>
</dbReference>
<dbReference type="PROSITE" id="PS51682">
    <property type="entry name" value="SAM_OMT_I"/>
    <property type="match status" value="1"/>
</dbReference>
<organism evidence="4 5">
    <name type="scientific">Bacillus wiedmannii</name>
    <dbReference type="NCBI Taxonomy" id="1890302"/>
    <lineage>
        <taxon>Bacteria</taxon>
        <taxon>Bacillati</taxon>
        <taxon>Bacillota</taxon>
        <taxon>Bacilli</taxon>
        <taxon>Bacillales</taxon>
        <taxon>Bacillaceae</taxon>
        <taxon>Bacillus</taxon>
        <taxon>Bacillus cereus group</taxon>
    </lineage>
</organism>
<evidence type="ECO:0000313" key="4">
    <source>
        <dbReference type="EMBL" id="OTX96436.1"/>
    </source>
</evidence>
<dbReference type="SUPFAM" id="SSF53335">
    <property type="entry name" value="S-adenosyl-L-methionine-dependent methyltransferases"/>
    <property type="match status" value="1"/>
</dbReference>
<dbReference type="PANTHER" id="PTHR10509">
    <property type="entry name" value="O-METHYLTRANSFERASE-RELATED"/>
    <property type="match status" value="1"/>
</dbReference>
<dbReference type="GO" id="GO:0008757">
    <property type="term" value="F:S-adenosylmethionine-dependent methyltransferase activity"/>
    <property type="evidence" value="ECO:0007669"/>
    <property type="project" value="TreeGrafter"/>
</dbReference>
<dbReference type="InterPro" id="IPR002935">
    <property type="entry name" value="SAM_O-MeTrfase"/>
</dbReference>
<dbReference type="EMBL" id="NFDE01000008">
    <property type="protein sequence ID" value="OTX96436.1"/>
    <property type="molecule type" value="Genomic_DNA"/>
</dbReference>